<reference evidence="2" key="1">
    <citation type="submission" date="2017-06" db="EMBL/GenBank/DDBJ databases">
        <title>Complete genome sequence of Capnocytophaga sp. KCOM 1579 (=ChDC OS43) isolated from a human refractory periapical abscess lesion.</title>
        <authorList>
            <person name="Kook J.-K."/>
            <person name="Park S.-N."/>
            <person name="Lim Y.K."/>
            <person name="Roh H."/>
        </authorList>
    </citation>
    <scope>NUCLEOTIDE SEQUENCE [LARGE SCALE GENOMIC DNA]</scope>
    <source>
        <strain evidence="2">ChDC OS43</strain>
    </source>
</reference>
<name>A0A1Z4BRQ0_9FLAO</name>
<dbReference type="AlphaFoldDB" id="A0A1Z4BRQ0"/>
<accession>A0A1Z4BRQ0</accession>
<organism evidence="1 2">
    <name type="scientific">Capnocytophaga endodontalis</name>
    <dbReference type="NCBI Taxonomy" id="2708117"/>
    <lineage>
        <taxon>Bacteria</taxon>
        <taxon>Pseudomonadati</taxon>
        <taxon>Bacteroidota</taxon>
        <taxon>Flavobacteriia</taxon>
        <taxon>Flavobacteriales</taxon>
        <taxon>Flavobacteriaceae</taxon>
        <taxon>Capnocytophaga</taxon>
    </lineage>
</organism>
<gene>
    <name evidence="1" type="ORF">CBG49_13015</name>
</gene>
<evidence type="ECO:0008006" key="3">
    <source>
        <dbReference type="Google" id="ProtNLM"/>
    </source>
</evidence>
<keyword evidence="2" id="KW-1185">Reference proteome</keyword>
<dbReference type="RefSeq" id="WP_088594806.1">
    <property type="nucleotide sequence ID" value="NZ_CP022022.1"/>
</dbReference>
<evidence type="ECO:0000313" key="2">
    <source>
        <dbReference type="Proteomes" id="UP000197007"/>
    </source>
</evidence>
<evidence type="ECO:0000313" key="1">
    <source>
        <dbReference type="EMBL" id="ASF43929.1"/>
    </source>
</evidence>
<dbReference type="Proteomes" id="UP000197007">
    <property type="component" value="Chromosome"/>
</dbReference>
<protein>
    <recommendedName>
        <fullName evidence="3">Roadblock/LAMTOR2 domain-containing protein</fullName>
    </recommendedName>
</protein>
<dbReference type="KEGG" id="capn:CBG49_13015"/>
<sequence length="136" mass="14569">MTGTELQEMVDKLCLDMKANLSGFIFCGILRCADATIIGSSVANTGISEIAKEVAPFFSTIVEQVKKVVASSESLGVKETHSILIETDKITNVIGVSNSGKFFILLALDRAKANIAIARALIEKSRPIAVILDEQL</sequence>
<proteinExistence type="predicted"/>
<dbReference type="EMBL" id="CP022022">
    <property type="protein sequence ID" value="ASF43929.1"/>
    <property type="molecule type" value="Genomic_DNA"/>
</dbReference>